<dbReference type="EMBL" id="UGNW01000001">
    <property type="protein sequence ID" value="STX30424.1"/>
    <property type="molecule type" value="Genomic_DNA"/>
</dbReference>
<gene>
    <name evidence="1" type="ORF">Lbir_0988</name>
    <name evidence="2" type="ORF">NCTC12437_00178</name>
</gene>
<name>A0A378IDS1_9GAMM</name>
<evidence type="ECO:0000313" key="3">
    <source>
        <dbReference type="Proteomes" id="UP000054735"/>
    </source>
</evidence>
<evidence type="ECO:0000313" key="4">
    <source>
        <dbReference type="Proteomes" id="UP000255066"/>
    </source>
</evidence>
<dbReference type="RefSeq" id="WP_058523085.1">
    <property type="nucleotide sequence ID" value="NZ_CAAAHV010000009.1"/>
</dbReference>
<evidence type="ECO:0000313" key="2">
    <source>
        <dbReference type="EMBL" id="STX30424.1"/>
    </source>
</evidence>
<protein>
    <submittedName>
        <fullName evidence="2">Uncharacterized protein</fullName>
    </submittedName>
</protein>
<sequence>MVKYHCLDGVNTVFALALMMLAEKAHHNANYGLPGLSSGSPLIETVTDLSEAREFAVQLLSHIPLWKKVIQENKSLVPDAVKFALATADEMNELARNYSGLFAGYLQAGEDSRINCLQPAAS</sequence>
<dbReference type="Proteomes" id="UP000054735">
    <property type="component" value="Unassembled WGS sequence"/>
</dbReference>
<dbReference type="Proteomes" id="UP000255066">
    <property type="component" value="Unassembled WGS sequence"/>
</dbReference>
<reference evidence="2 4" key="2">
    <citation type="submission" date="2018-06" db="EMBL/GenBank/DDBJ databases">
        <authorList>
            <consortium name="Pathogen Informatics"/>
            <person name="Doyle S."/>
        </authorList>
    </citation>
    <scope>NUCLEOTIDE SEQUENCE [LARGE SCALE GENOMIC DNA]</scope>
    <source>
        <strain evidence="2 4">NCTC12437</strain>
    </source>
</reference>
<accession>A0A378IDS1</accession>
<dbReference type="STRING" id="28083.Lbir_0988"/>
<keyword evidence="3" id="KW-1185">Reference proteome</keyword>
<proteinExistence type="predicted"/>
<organism evidence="2 4">
    <name type="scientific">Legionella birminghamensis</name>
    <dbReference type="NCBI Taxonomy" id="28083"/>
    <lineage>
        <taxon>Bacteria</taxon>
        <taxon>Pseudomonadati</taxon>
        <taxon>Pseudomonadota</taxon>
        <taxon>Gammaproteobacteria</taxon>
        <taxon>Legionellales</taxon>
        <taxon>Legionellaceae</taxon>
        <taxon>Legionella</taxon>
    </lineage>
</organism>
<reference evidence="1 3" key="1">
    <citation type="submission" date="2015-11" db="EMBL/GenBank/DDBJ databases">
        <title>Genomic analysis of 38 Legionella species identifies large and diverse effector repertoires.</title>
        <authorList>
            <person name="Burstein D."/>
            <person name="Amaro F."/>
            <person name="Zusman T."/>
            <person name="Lifshitz Z."/>
            <person name="Cohen O."/>
            <person name="Gilbert J.A."/>
            <person name="Pupko T."/>
            <person name="Shuman H.A."/>
            <person name="Segal G."/>
        </authorList>
    </citation>
    <scope>NUCLEOTIDE SEQUENCE [LARGE SCALE GENOMIC DNA]</scope>
    <source>
        <strain evidence="1 3">CDC#1407-AL-14</strain>
    </source>
</reference>
<dbReference type="EMBL" id="LNXT01000012">
    <property type="protein sequence ID" value="KTC73932.1"/>
    <property type="molecule type" value="Genomic_DNA"/>
</dbReference>
<dbReference type="AlphaFoldDB" id="A0A378IDS1"/>
<evidence type="ECO:0000313" key="1">
    <source>
        <dbReference type="EMBL" id="KTC73932.1"/>
    </source>
</evidence>